<dbReference type="PANTHER" id="PTHR43280:SF2">
    <property type="entry name" value="HTH-TYPE TRANSCRIPTIONAL REGULATOR EXSA"/>
    <property type="match status" value="1"/>
</dbReference>
<protein>
    <submittedName>
        <fullName evidence="5">AraC family transcriptional regulator</fullName>
    </submittedName>
</protein>
<dbReference type="InterPro" id="IPR018062">
    <property type="entry name" value="HTH_AraC-typ_CS"/>
</dbReference>
<name>A0A1W2BNE2_9FLAO</name>
<feature type="domain" description="HTH araC/xylS-type" evidence="4">
    <location>
        <begin position="167"/>
        <end position="265"/>
    </location>
</feature>
<evidence type="ECO:0000256" key="3">
    <source>
        <dbReference type="ARBA" id="ARBA00023163"/>
    </source>
</evidence>
<proteinExistence type="predicted"/>
<dbReference type="InterPro" id="IPR009057">
    <property type="entry name" value="Homeodomain-like_sf"/>
</dbReference>
<evidence type="ECO:0000259" key="4">
    <source>
        <dbReference type="PROSITE" id="PS01124"/>
    </source>
</evidence>
<dbReference type="Pfam" id="PF12833">
    <property type="entry name" value="HTH_18"/>
    <property type="match status" value="1"/>
</dbReference>
<keyword evidence="2" id="KW-0238">DNA-binding</keyword>
<dbReference type="EMBL" id="FWXS01000007">
    <property type="protein sequence ID" value="SMC74386.1"/>
    <property type="molecule type" value="Genomic_DNA"/>
</dbReference>
<dbReference type="PROSITE" id="PS01124">
    <property type="entry name" value="HTH_ARAC_FAMILY_2"/>
    <property type="match status" value="1"/>
</dbReference>
<organism evidence="5 6">
    <name type="scientific">Moheibacter sediminis</name>
    <dbReference type="NCBI Taxonomy" id="1434700"/>
    <lineage>
        <taxon>Bacteria</taxon>
        <taxon>Pseudomonadati</taxon>
        <taxon>Bacteroidota</taxon>
        <taxon>Flavobacteriia</taxon>
        <taxon>Flavobacteriales</taxon>
        <taxon>Weeksellaceae</taxon>
        <taxon>Moheibacter</taxon>
    </lineage>
</organism>
<dbReference type="SUPFAM" id="SSF46689">
    <property type="entry name" value="Homeodomain-like"/>
    <property type="match status" value="1"/>
</dbReference>
<dbReference type="GO" id="GO:0043565">
    <property type="term" value="F:sequence-specific DNA binding"/>
    <property type="evidence" value="ECO:0007669"/>
    <property type="project" value="InterPro"/>
</dbReference>
<evidence type="ECO:0000256" key="2">
    <source>
        <dbReference type="ARBA" id="ARBA00023125"/>
    </source>
</evidence>
<evidence type="ECO:0000313" key="5">
    <source>
        <dbReference type="EMBL" id="SMC74386.1"/>
    </source>
</evidence>
<dbReference type="RefSeq" id="WP_084017699.1">
    <property type="nucleotide sequence ID" value="NZ_FWXS01000007.1"/>
</dbReference>
<accession>A0A1W2BNE2</accession>
<dbReference type="Gene3D" id="1.10.10.60">
    <property type="entry name" value="Homeodomain-like"/>
    <property type="match status" value="1"/>
</dbReference>
<keyword evidence="3" id="KW-0804">Transcription</keyword>
<sequence>MEGILTLHKGEYSGDILQMKEYKGIIASRTSYDKNYNSAFHYHENPHVTFIVQGGNLETKKGESTIRKSNEVMFYYAGEWHQTTPTNPNTKNLNIELDYDFLINNNISENQIKEAVTKNFDTSFYIMNMYSELLLNDSFTESSIHSILFKLVSEKNYKNYQSISWCNQLKQILNDEWYVNHNLVDLALRTGVHPVTISKYFPKYFGCTMGSYMRRLRVFHSLKLIKNDSESLTEIALQCGFSDQSHFTRVFKSYTGFNPSSFRNL</sequence>
<reference evidence="5 6" key="1">
    <citation type="submission" date="2017-04" db="EMBL/GenBank/DDBJ databases">
        <authorList>
            <person name="Afonso C.L."/>
            <person name="Miller P.J."/>
            <person name="Scott M.A."/>
            <person name="Spackman E."/>
            <person name="Goraichik I."/>
            <person name="Dimitrov K.M."/>
            <person name="Suarez D.L."/>
            <person name="Swayne D.E."/>
        </authorList>
    </citation>
    <scope>NUCLEOTIDE SEQUENCE [LARGE SCALE GENOMIC DNA]</scope>
    <source>
        <strain evidence="5 6">CGMCC 1.12708</strain>
    </source>
</reference>
<dbReference type="Proteomes" id="UP000192393">
    <property type="component" value="Unassembled WGS sequence"/>
</dbReference>
<dbReference type="OrthoDB" id="511992at2"/>
<dbReference type="GO" id="GO:0003700">
    <property type="term" value="F:DNA-binding transcription factor activity"/>
    <property type="evidence" value="ECO:0007669"/>
    <property type="project" value="InterPro"/>
</dbReference>
<dbReference type="SMART" id="SM00342">
    <property type="entry name" value="HTH_ARAC"/>
    <property type="match status" value="1"/>
</dbReference>
<dbReference type="InterPro" id="IPR018060">
    <property type="entry name" value="HTH_AraC"/>
</dbReference>
<keyword evidence="6" id="KW-1185">Reference proteome</keyword>
<keyword evidence="1" id="KW-0805">Transcription regulation</keyword>
<dbReference type="PRINTS" id="PR00032">
    <property type="entry name" value="HTHARAC"/>
</dbReference>
<dbReference type="PROSITE" id="PS00041">
    <property type="entry name" value="HTH_ARAC_FAMILY_1"/>
    <property type="match status" value="1"/>
</dbReference>
<evidence type="ECO:0000256" key="1">
    <source>
        <dbReference type="ARBA" id="ARBA00023015"/>
    </source>
</evidence>
<dbReference type="InterPro" id="IPR020449">
    <property type="entry name" value="Tscrpt_reg_AraC-type_HTH"/>
</dbReference>
<evidence type="ECO:0000313" key="6">
    <source>
        <dbReference type="Proteomes" id="UP000192393"/>
    </source>
</evidence>
<dbReference type="STRING" id="1434700.SAMN06296427_1077"/>
<gene>
    <name evidence="5" type="ORF">SAMN06296427_1077</name>
</gene>
<dbReference type="PANTHER" id="PTHR43280">
    <property type="entry name" value="ARAC-FAMILY TRANSCRIPTIONAL REGULATOR"/>
    <property type="match status" value="1"/>
</dbReference>
<dbReference type="AlphaFoldDB" id="A0A1W2BNE2"/>